<dbReference type="InterPro" id="IPR011009">
    <property type="entry name" value="Kinase-like_dom_sf"/>
</dbReference>
<dbReference type="EMBL" id="JAUJYO010000003">
    <property type="protein sequence ID" value="KAK1321210.1"/>
    <property type="molecule type" value="Genomic_DNA"/>
</dbReference>
<evidence type="ECO:0000256" key="7">
    <source>
        <dbReference type="ARBA" id="ARBA00022729"/>
    </source>
</evidence>
<dbReference type="Pfam" id="PF07714">
    <property type="entry name" value="PK_Tyr_Ser-Thr"/>
    <property type="match status" value="1"/>
</dbReference>
<name>A0AAV9F8L8_ACOCL</name>
<keyword evidence="19" id="KW-0675">Receptor</keyword>
<dbReference type="CDD" id="cd06899">
    <property type="entry name" value="lectin_legume_LecRK_Arcelin_ConA"/>
    <property type="match status" value="1"/>
</dbReference>
<evidence type="ECO:0000256" key="14">
    <source>
        <dbReference type="PROSITE-ProRule" id="PRU10141"/>
    </source>
</evidence>
<keyword evidence="13 16" id="KW-0472">Membrane</keyword>
<evidence type="ECO:0000256" key="2">
    <source>
        <dbReference type="ARBA" id="ARBA00008536"/>
    </source>
</evidence>
<evidence type="ECO:0000256" key="17">
    <source>
        <dbReference type="SAM" id="SignalP"/>
    </source>
</evidence>
<reference evidence="19" key="2">
    <citation type="submission" date="2023-06" db="EMBL/GenBank/DDBJ databases">
        <authorList>
            <person name="Ma L."/>
            <person name="Liu K.-W."/>
            <person name="Li Z."/>
            <person name="Hsiao Y.-Y."/>
            <person name="Qi Y."/>
            <person name="Fu T."/>
            <person name="Tang G."/>
            <person name="Zhang D."/>
            <person name="Sun W.-H."/>
            <person name="Liu D.-K."/>
            <person name="Li Y."/>
            <person name="Chen G.-Z."/>
            <person name="Liu X.-D."/>
            <person name="Liao X.-Y."/>
            <person name="Jiang Y.-T."/>
            <person name="Yu X."/>
            <person name="Hao Y."/>
            <person name="Huang J."/>
            <person name="Zhao X.-W."/>
            <person name="Ke S."/>
            <person name="Chen Y.-Y."/>
            <person name="Wu W.-L."/>
            <person name="Hsu J.-L."/>
            <person name="Lin Y.-F."/>
            <person name="Huang M.-D."/>
            <person name="Li C.-Y."/>
            <person name="Huang L."/>
            <person name="Wang Z.-W."/>
            <person name="Zhao X."/>
            <person name="Zhong W.-Y."/>
            <person name="Peng D.-H."/>
            <person name="Ahmad S."/>
            <person name="Lan S."/>
            <person name="Zhang J.-S."/>
            <person name="Tsai W.-C."/>
            <person name="Van De Peer Y."/>
            <person name="Liu Z.-J."/>
        </authorList>
    </citation>
    <scope>NUCLEOTIDE SEQUENCE</scope>
    <source>
        <strain evidence="19">CP</strain>
        <tissue evidence="19">Leaves</tissue>
    </source>
</reference>
<evidence type="ECO:0000256" key="3">
    <source>
        <dbReference type="ARBA" id="ARBA00010217"/>
    </source>
</evidence>
<dbReference type="GO" id="GO:0016020">
    <property type="term" value="C:membrane"/>
    <property type="evidence" value="ECO:0007669"/>
    <property type="project" value="UniProtKB-SubCell"/>
</dbReference>
<evidence type="ECO:0000259" key="18">
    <source>
        <dbReference type="PROSITE" id="PS50011"/>
    </source>
</evidence>
<feature type="domain" description="Protein kinase" evidence="18">
    <location>
        <begin position="331"/>
        <end position="476"/>
    </location>
</feature>
<dbReference type="InterPro" id="IPR013320">
    <property type="entry name" value="ConA-like_dom_sf"/>
</dbReference>
<evidence type="ECO:0000313" key="19">
    <source>
        <dbReference type="EMBL" id="KAK1321210.1"/>
    </source>
</evidence>
<feature type="signal peptide" evidence="17">
    <location>
        <begin position="1"/>
        <end position="22"/>
    </location>
</feature>
<evidence type="ECO:0000256" key="5">
    <source>
        <dbReference type="ARBA" id="ARBA00022679"/>
    </source>
</evidence>
<dbReference type="GO" id="GO:0004674">
    <property type="term" value="F:protein serine/threonine kinase activity"/>
    <property type="evidence" value="ECO:0007669"/>
    <property type="project" value="UniProtKB-KW"/>
</dbReference>
<keyword evidence="6 16" id="KW-0812">Transmembrane</keyword>
<evidence type="ECO:0000256" key="16">
    <source>
        <dbReference type="SAM" id="Phobius"/>
    </source>
</evidence>
<dbReference type="AlphaFoldDB" id="A0AAV9F8L8"/>
<dbReference type="FunFam" id="3.30.200.20:FF:000168">
    <property type="entry name" value="L-type lectin-domain containing receptor kinase IX.1"/>
    <property type="match status" value="1"/>
</dbReference>
<comment type="caution">
    <text evidence="19">The sequence shown here is derived from an EMBL/GenBank/DDBJ whole genome shotgun (WGS) entry which is preliminary data.</text>
</comment>
<reference evidence="19" key="1">
    <citation type="journal article" date="2023" name="Nat. Commun.">
        <title>Diploid and tetraploid genomes of Acorus and the evolution of monocots.</title>
        <authorList>
            <person name="Ma L."/>
            <person name="Liu K.W."/>
            <person name="Li Z."/>
            <person name="Hsiao Y.Y."/>
            <person name="Qi Y."/>
            <person name="Fu T."/>
            <person name="Tang G.D."/>
            <person name="Zhang D."/>
            <person name="Sun W.H."/>
            <person name="Liu D.K."/>
            <person name="Li Y."/>
            <person name="Chen G.Z."/>
            <person name="Liu X.D."/>
            <person name="Liao X.Y."/>
            <person name="Jiang Y.T."/>
            <person name="Yu X."/>
            <person name="Hao Y."/>
            <person name="Huang J."/>
            <person name="Zhao X.W."/>
            <person name="Ke S."/>
            <person name="Chen Y.Y."/>
            <person name="Wu W.L."/>
            <person name="Hsu J.L."/>
            <person name="Lin Y.F."/>
            <person name="Huang M.D."/>
            <person name="Li C.Y."/>
            <person name="Huang L."/>
            <person name="Wang Z.W."/>
            <person name="Zhao X."/>
            <person name="Zhong W.Y."/>
            <person name="Peng D.H."/>
            <person name="Ahmad S."/>
            <person name="Lan S."/>
            <person name="Zhang J.S."/>
            <person name="Tsai W.C."/>
            <person name="Van de Peer Y."/>
            <person name="Liu Z.J."/>
        </authorList>
    </citation>
    <scope>NUCLEOTIDE SEQUENCE</scope>
    <source>
        <strain evidence="19">CP</strain>
    </source>
</reference>
<gene>
    <name evidence="19" type="primary">LECRK92</name>
    <name evidence="19" type="ORF">QJS10_CPA03g00054</name>
</gene>
<dbReference type="InterPro" id="IPR008271">
    <property type="entry name" value="Ser/Thr_kinase_AS"/>
</dbReference>
<dbReference type="InterPro" id="IPR017441">
    <property type="entry name" value="Protein_kinase_ATP_BS"/>
</dbReference>
<evidence type="ECO:0000256" key="13">
    <source>
        <dbReference type="ARBA" id="ARBA00023136"/>
    </source>
</evidence>
<dbReference type="PROSITE" id="PS50011">
    <property type="entry name" value="PROTEIN_KINASE_DOM"/>
    <property type="match status" value="1"/>
</dbReference>
<dbReference type="PROSITE" id="PS00108">
    <property type="entry name" value="PROTEIN_KINASE_ST"/>
    <property type="match status" value="1"/>
</dbReference>
<evidence type="ECO:0000256" key="11">
    <source>
        <dbReference type="ARBA" id="ARBA00022840"/>
    </source>
</evidence>
<dbReference type="GO" id="GO:0030246">
    <property type="term" value="F:carbohydrate binding"/>
    <property type="evidence" value="ECO:0007669"/>
    <property type="project" value="UniProtKB-KW"/>
</dbReference>
<dbReference type="SMART" id="SM00220">
    <property type="entry name" value="S_TKc"/>
    <property type="match status" value="1"/>
</dbReference>
<dbReference type="Gene3D" id="3.30.200.20">
    <property type="entry name" value="Phosphorylase Kinase, domain 1"/>
    <property type="match status" value="1"/>
</dbReference>
<keyword evidence="4 15" id="KW-0723">Serine/threonine-protein kinase</keyword>
<keyword evidence="20" id="KW-1185">Reference proteome</keyword>
<evidence type="ECO:0000256" key="12">
    <source>
        <dbReference type="ARBA" id="ARBA00022989"/>
    </source>
</evidence>
<evidence type="ECO:0000256" key="15">
    <source>
        <dbReference type="RuleBase" id="RU000304"/>
    </source>
</evidence>
<organism evidence="19 20">
    <name type="scientific">Acorus calamus</name>
    <name type="common">Sweet flag</name>
    <dbReference type="NCBI Taxonomy" id="4465"/>
    <lineage>
        <taxon>Eukaryota</taxon>
        <taxon>Viridiplantae</taxon>
        <taxon>Streptophyta</taxon>
        <taxon>Embryophyta</taxon>
        <taxon>Tracheophyta</taxon>
        <taxon>Spermatophyta</taxon>
        <taxon>Magnoliopsida</taxon>
        <taxon>Liliopsida</taxon>
        <taxon>Acoraceae</taxon>
        <taxon>Acorus</taxon>
    </lineage>
</organism>
<evidence type="ECO:0000313" key="20">
    <source>
        <dbReference type="Proteomes" id="UP001180020"/>
    </source>
</evidence>
<dbReference type="PROSITE" id="PS00107">
    <property type="entry name" value="PROTEIN_KINASE_ATP"/>
    <property type="match status" value="1"/>
</dbReference>
<accession>A0AAV9F8L8</accession>
<dbReference type="Pfam" id="PF00139">
    <property type="entry name" value="Lectin_legB"/>
    <property type="match status" value="1"/>
</dbReference>
<evidence type="ECO:0000256" key="6">
    <source>
        <dbReference type="ARBA" id="ARBA00022692"/>
    </source>
</evidence>
<feature type="chain" id="PRO_5043922661" evidence="17">
    <location>
        <begin position="23"/>
        <end position="476"/>
    </location>
</feature>
<dbReference type="InterPro" id="IPR000719">
    <property type="entry name" value="Prot_kinase_dom"/>
</dbReference>
<keyword evidence="9 14" id="KW-0547">Nucleotide-binding</keyword>
<keyword evidence="8" id="KW-0430">Lectin</keyword>
<dbReference type="InterPro" id="IPR001220">
    <property type="entry name" value="Legume_lectin_dom"/>
</dbReference>
<comment type="similarity">
    <text evidence="15">Belongs to the protein kinase superfamily.</text>
</comment>
<dbReference type="GO" id="GO:0006952">
    <property type="term" value="P:defense response"/>
    <property type="evidence" value="ECO:0007669"/>
    <property type="project" value="UniProtKB-ARBA"/>
</dbReference>
<dbReference type="SUPFAM" id="SSF49899">
    <property type="entry name" value="Concanavalin A-like lectins/glucanases"/>
    <property type="match status" value="1"/>
</dbReference>
<feature type="transmembrane region" description="Helical" evidence="16">
    <location>
        <begin position="270"/>
        <end position="290"/>
    </location>
</feature>
<evidence type="ECO:0000256" key="4">
    <source>
        <dbReference type="ARBA" id="ARBA00022527"/>
    </source>
</evidence>
<sequence length="476" mass="52193">MAANLQPRLFFLFFVLLPLANSISFNYSTFNGHERINFKSNASQAGEVINLTRNQIKNHTAVTSNIGRATYKDPVPIYDKATGKLADFTTHFSFIVQGYNATDFGDGLAFFLAPFGSDIPEHSAGGYLGIFNDTSNLSRGYRTVAVEVDTHQNAWDPSEFHMGINIGSIESDVTTILTSSIKDGSTANARVSYNANTMNLSVFLTYRNNESTLLHKIINLMDVLPDTVVVGFSAATGIEAETHIILSWEFHSSLGGTSGNSRAGIITGSVIGACVVVFVAVLGGISFLVWKYKIQKKRSTGDDFDMSIELAMGTGPKRFSYRELRSATNGFNNAGKLGEGGFGEVYKGVLRDSSGTEVAIKRVSKGSKQGRKEYAAEVKIISRLRHRNLVQLIGWCHDRGELLLWETRYKIALGVASSLLYLHEEWEQCVVHRDIKSSNIMLDSGFNAKLGDFGLAKLVDHGRTSQITVPPGLWDT</sequence>
<proteinExistence type="inferred from homology"/>
<evidence type="ECO:0000256" key="9">
    <source>
        <dbReference type="ARBA" id="ARBA00022741"/>
    </source>
</evidence>
<dbReference type="GO" id="GO:0005524">
    <property type="term" value="F:ATP binding"/>
    <property type="evidence" value="ECO:0007669"/>
    <property type="project" value="UniProtKB-UniRule"/>
</dbReference>
<keyword evidence="11 14" id="KW-0067">ATP-binding</keyword>
<dbReference type="Gene3D" id="2.60.120.200">
    <property type="match status" value="1"/>
</dbReference>
<evidence type="ECO:0000256" key="10">
    <source>
        <dbReference type="ARBA" id="ARBA00022777"/>
    </source>
</evidence>
<evidence type="ECO:0000256" key="8">
    <source>
        <dbReference type="ARBA" id="ARBA00022734"/>
    </source>
</evidence>
<keyword evidence="7 17" id="KW-0732">Signal</keyword>
<dbReference type="PANTHER" id="PTHR27007">
    <property type="match status" value="1"/>
</dbReference>
<dbReference type="Proteomes" id="UP001180020">
    <property type="component" value="Unassembled WGS sequence"/>
</dbReference>
<feature type="binding site" evidence="14">
    <location>
        <position position="361"/>
    </location>
    <ligand>
        <name>ATP</name>
        <dbReference type="ChEBI" id="CHEBI:30616"/>
    </ligand>
</feature>
<keyword evidence="5" id="KW-0808">Transferase</keyword>
<evidence type="ECO:0000256" key="1">
    <source>
        <dbReference type="ARBA" id="ARBA00004479"/>
    </source>
</evidence>
<comment type="similarity">
    <text evidence="3">In the C-terminal section; belongs to the protein kinase superfamily. Ser/Thr protein kinase family.</text>
</comment>
<keyword evidence="10 19" id="KW-0418">Kinase</keyword>
<dbReference type="SUPFAM" id="SSF56112">
    <property type="entry name" value="Protein kinase-like (PK-like)"/>
    <property type="match status" value="1"/>
</dbReference>
<protein>
    <submittedName>
        <fullName evidence="19">L-type lectin-domain containing receptor kinase IX.2</fullName>
    </submittedName>
</protein>
<comment type="subcellular location">
    <subcellularLocation>
        <location evidence="1">Membrane</location>
        <topology evidence="1">Single-pass type I membrane protein</topology>
    </subcellularLocation>
</comment>
<dbReference type="GO" id="GO:0051707">
    <property type="term" value="P:response to other organism"/>
    <property type="evidence" value="ECO:0007669"/>
    <property type="project" value="UniProtKB-ARBA"/>
</dbReference>
<comment type="similarity">
    <text evidence="2">In the N-terminal section; belongs to the leguminous lectin family.</text>
</comment>
<dbReference type="InterPro" id="IPR001245">
    <property type="entry name" value="Ser-Thr/Tyr_kinase_cat_dom"/>
</dbReference>
<dbReference type="Pfam" id="PF00069">
    <property type="entry name" value="Pkinase"/>
    <property type="match status" value="1"/>
</dbReference>
<dbReference type="Gene3D" id="1.10.510.10">
    <property type="entry name" value="Transferase(Phosphotransferase) domain 1"/>
    <property type="match status" value="1"/>
</dbReference>
<keyword evidence="12 16" id="KW-1133">Transmembrane helix</keyword>
<dbReference type="InterPro" id="IPR050528">
    <property type="entry name" value="L-type_Lectin-RKs"/>
</dbReference>